<dbReference type="InterPro" id="IPR002885">
    <property type="entry name" value="PPR_rpt"/>
</dbReference>
<keyword evidence="1" id="KW-0677">Repeat</keyword>
<dbReference type="InterPro" id="IPR046960">
    <property type="entry name" value="PPR_At4g14850-like_plant"/>
</dbReference>
<dbReference type="GO" id="GO:0003723">
    <property type="term" value="F:RNA binding"/>
    <property type="evidence" value="ECO:0007669"/>
    <property type="project" value="InterPro"/>
</dbReference>
<evidence type="ECO:0000313" key="3">
    <source>
        <dbReference type="EMBL" id="KVH95801.1"/>
    </source>
</evidence>
<dbReference type="Gramene" id="KVH95801">
    <property type="protein sequence ID" value="KVH95801"/>
    <property type="gene ID" value="Ccrd_002110"/>
</dbReference>
<feature type="repeat" description="PPR" evidence="2">
    <location>
        <begin position="69"/>
        <end position="103"/>
    </location>
</feature>
<dbReference type="FunFam" id="1.25.40.10:FF:000090">
    <property type="entry name" value="Pentatricopeptide repeat-containing protein, chloroplastic"/>
    <property type="match status" value="1"/>
</dbReference>
<dbReference type="PANTHER" id="PTHR47926">
    <property type="entry name" value="PENTATRICOPEPTIDE REPEAT-CONTAINING PROTEIN"/>
    <property type="match status" value="1"/>
</dbReference>
<dbReference type="Pfam" id="PF13041">
    <property type="entry name" value="PPR_2"/>
    <property type="match status" value="1"/>
</dbReference>
<dbReference type="NCBIfam" id="TIGR00756">
    <property type="entry name" value="PPR"/>
    <property type="match status" value="1"/>
</dbReference>
<feature type="repeat" description="PPR" evidence="2">
    <location>
        <begin position="604"/>
        <end position="638"/>
    </location>
</feature>
<dbReference type="Proteomes" id="UP000243975">
    <property type="component" value="Unassembled WGS sequence"/>
</dbReference>
<dbReference type="GO" id="GO:0009451">
    <property type="term" value="P:RNA modification"/>
    <property type="evidence" value="ECO:0007669"/>
    <property type="project" value="InterPro"/>
</dbReference>
<dbReference type="Gene3D" id="1.25.40.10">
    <property type="entry name" value="Tetratricopeptide repeat domain"/>
    <property type="match status" value="6"/>
</dbReference>
<dbReference type="AlphaFoldDB" id="A0A118JWS5"/>
<feature type="repeat" description="PPR" evidence="2">
    <location>
        <begin position="502"/>
        <end position="536"/>
    </location>
</feature>
<keyword evidence="4" id="KW-1185">Reference proteome</keyword>
<dbReference type="PROSITE" id="PS51375">
    <property type="entry name" value="PPR"/>
    <property type="match status" value="4"/>
</dbReference>
<reference evidence="3 4" key="1">
    <citation type="journal article" date="2016" name="Sci. Rep.">
        <title>The genome sequence of the outbreeding globe artichoke constructed de novo incorporating a phase-aware low-pass sequencing strategy of F1 progeny.</title>
        <authorList>
            <person name="Scaglione D."/>
            <person name="Reyes-Chin-Wo S."/>
            <person name="Acquadro A."/>
            <person name="Froenicke L."/>
            <person name="Portis E."/>
            <person name="Beitel C."/>
            <person name="Tirone M."/>
            <person name="Mauro R."/>
            <person name="Lo Monaco A."/>
            <person name="Mauromicale G."/>
            <person name="Faccioli P."/>
            <person name="Cattivelli L."/>
            <person name="Rieseberg L."/>
            <person name="Michelmore R."/>
            <person name="Lanteri S."/>
        </authorList>
    </citation>
    <scope>NUCLEOTIDE SEQUENCE [LARGE SCALE GENOMIC DNA]</scope>
    <source>
        <strain evidence="3">2C</strain>
    </source>
</reference>
<dbReference type="FunFam" id="1.25.40.10:FF:000343">
    <property type="entry name" value="Pentatricopeptide repeat-containing protein At3g58590"/>
    <property type="match status" value="1"/>
</dbReference>
<evidence type="ECO:0000313" key="4">
    <source>
        <dbReference type="Proteomes" id="UP000243975"/>
    </source>
</evidence>
<comment type="caution">
    <text evidence="3">The sequence shown here is derived from an EMBL/GenBank/DDBJ whole genome shotgun (WGS) entry which is preliminary data.</text>
</comment>
<dbReference type="OrthoDB" id="733253at2759"/>
<dbReference type="InterPro" id="IPR011990">
    <property type="entry name" value="TPR-like_helical_dom_sf"/>
</dbReference>
<dbReference type="InterPro" id="IPR046848">
    <property type="entry name" value="E_motif"/>
</dbReference>
<dbReference type="Pfam" id="PF20431">
    <property type="entry name" value="E_motif"/>
    <property type="match status" value="1"/>
</dbReference>
<sequence length="784" mass="86709">MRGLLALNRHNSIFASQSFYYPKRFYIPHSCLKDVSTVSEALNLAGSSKSSVLGSQIHGHIVKLGLSNDIFSQNNSIKMYANSGVFGDACKLFDEMPKRNLVSWTLIISGANKNGEYGVALDSFVYMIRTGYFLPNEFALGSIMKACISMGAIDFGLCIHCFSVKIGMDKNDFVASSILHMYSKYGGIEASEQFFKSLNGSDLGCWNAMVGGYAQCGYGLEAVNTVSSMHSKGVLMDEFTFIHALNACSITSELDFGSQIHGLIVRNGFESAITLTNSLIDMYFKTGANDHAWKLFETMEDKDMASWNTVLAVSSQIAGVEQVVSLFTDFMFTGLKPNRITFLILFRMCGDLLEVDLGLQFYGLAIRLGLNGKPHVSNCLINMFCRCSDKETARLIFDSLPSRNVQNWNEMIHGYNWSSDLEALKLFTNLWGSSVEPDEITFSCAVEACFKTENVQVGRQVHGIIIKSGFASNGYICSSLIHGYAKFGFLTDSYAFFDDKMDLVSWGALISTLVDQGYTRTAIGFLDRLKEDGQNPDKFIFGSVLNACASIASLNLTKSVHGRVFRIGLDTDEHVASSIIDAYGKSGDITSAAIAFHQSCRFADVALFNTMIMVYATHGRVTEAMEVYEMMKSANLKPTQSTFVSILSACSHVGLVDLGRTLFRSISLDYKMDPSPDNYGCLVDLLSRNGHLEEAKSVIESMPFLAWPAIWRSFLNGCRIHGNVELGKTGAKKLFEMFPETNAGYVLLSKIYCEDGNWEDGLKVRKEMVDKAIRKDLGCSWINV</sequence>
<dbReference type="OMA" id="WPAIWRS"/>
<gene>
    <name evidence="3" type="ORF">Ccrd_002110</name>
</gene>
<dbReference type="PANTHER" id="PTHR47926:SF435">
    <property type="entry name" value="PENTACOTRIPEPTIDE-REPEAT REGION OF PRORP DOMAIN-CONTAINING PROTEIN"/>
    <property type="match status" value="1"/>
</dbReference>
<name>A0A118JWS5_CYNCS</name>
<feature type="repeat" description="PPR" evidence="2">
    <location>
        <begin position="202"/>
        <end position="236"/>
    </location>
</feature>
<dbReference type="EMBL" id="LEKV01004376">
    <property type="protein sequence ID" value="KVH95801.1"/>
    <property type="molecule type" value="Genomic_DNA"/>
</dbReference>
<organism evidence="3 4">
    <name type="scientific">Cynara cardunculus var. scolymus</name>
    <name type="common">Globe artichoke</name>
    <name type="synonym">Cynara scolymus</name>
    <dbReference type="NCBI Taxonomy" id="59895"/>
    <lineage>
        <taxon>Eukaryota</taxon>
        <taxon>Viridiplantae</taxon>
        <taxon>Streptophyta</taxon>
        <taxon>Embryophyta</taxon>
        <taxon>Tracheophyta</taxon>
        <taxon>Spermatophyta</taxon>
        <taxon>Magnoliopsida</taxon>
        <taxon>eudicotyledons</taxon>
        <taxon>Gunneridae</taxon>
        <taxon>Pentapetalae</taxon>
        <taxon>asterids</taxon>
        <taxon>campanulids</taxon>
        <taxon>Asterales</taxon>
        <taxon>Asteraceae</taxon>
        <taxon>Carduoideae</taxon>
        <taxon>Cardueae</taxon>
        <taxon>Carduinae</taxon>
        <taxon>Cynara</taxon>
    </lineage>
</organism>
<proteinExistence type="predicted"/>
<accession>A0A118JWS5</accession>
<dbReference type="Pfam" id="PF01535">
    <property type="entry name" value="PPR"/>
    <property type="match status" value="7"/>
</dbReference>
<evidence type="ECO:0000256" key="2">
    <source>
        <dbReference type="PROSITE-ProRule" id="PRU00708"/>
    </source>
</evidence>
<evidence type="ECO:0000256" key="1">
    <source>
        <dbReference type="ARBA" id="ARBA00022737"/>
    </source>
</evidence>
<protein>
    <submittedName>
        <fullName evidence="3">Pentatricopeptide repeat-containing protein</fullName>
    </submittedName>
</protein>